<feature type="compositionally biased region" description="Basic and acidic residues" evidence="1">
    <location>
        <begin position="78"/>
        <end position="91"/>
    </location>
</feature>
<evidence type="ECO:0000313" key="2">
    <source>
        <dbReference type="EMBL" id="KAG7393566.1"/>
    </source>
</evidence>
<organism evidence="2 3">
    <name type="scientific">Phytophthora pseudosyringae</name>
    <dbReference type="NCBI Taxonomy" id="221518"/>
    <lineage>
        <taxon>Eukaryota</taxon>
        <taxon>Sar</taxon>
        <taxon>Stramenopiles</taxon>
        <taxon>Oomycota</taxon>
        <taxon>Peronosporomycetes</taxon>
        <taxon>Peronosporales</taxon>
        <taxon>Peronosporaceae</taxon>
        <taxon>Phytophthora</taxon>
    </lineage>
</organism>
<keyword evidence="3" id="KW-1185">Reference proteome</keyword>
<protein>
    <submittedName>
        <fullName evidence="2">Uncharacterized protein</fullName>
    </submittedName>
</protein>
<dbReference type="OrthoDB" id="74139at2759"/>
<sequence length="98" mass="11336">MLLPQLRPFSKVMANTDEVARLGDERWEAQKLDGEILQLQVALSELDTVKPKKATYTKKANVFFLEKRDAIVKTKKNELKEKEKKRHDVGLELRNSAQ</sequence>
<evidence type="ECO:0000256" key="1">
    <source>
        <dbReference type="SAM" id="MobiDB-lite"/>
    </source>
</evidence>
<dbReference type="EMBL" id="JAGDFM010000003">
    <property type="protein sequence ID" value="KAG7393566.1"/>
    <property type="molecule type" value="Genomic_DNA"/>
</dbReference>
<feature type="region of interest" description="Disordered" evidence="1">
    <location>
        <begin position="78"/>
        <end position="98"/>
    </location>
</feature>
<accession>A0A8T1WJG4</accession>
<name>A0A8T1WJG4_9STRA</name>
<proteinExistence type="predicted"/>
<comment type="caution">
    <text evidence="2">The sequence shown here is derived from an EMBL/GenBank/DDBJ whole genome shotgun (WGS) entry which is preliminary data.</text>
</comment>
<gene>
    <name evidence="2" type="ORF">PHYPSEUDO_007403</name>
</gene>
<reference evidence="2" key="1">
    <citation type="submission" date="2021-02" db="EMBL/GenBank/DDBJ databases">
        <authorList>
            <person name="Palmer J.M."/>
        </authorList>
    </citation>
    <scope>NUCLEOTIDE SEQUENCE</scope>
    <source>
        <strain evidence="2">SCRP734</strain>
    </source>
</reference>
<dbReference type="Proteomes" id="UP000694044">
    <property type="component" value="Unassembled WGS sequence"/>
</dbReference>
<evidence type="ECO:0000313" key="3">
    <source>
        <dbReference type="Proteomes" id="UP000694044"/>
    </source>
</evidence>
<dbReference type="AlphaFoldDB" id="A0A8T1WJG4"/>